<proteinExistence type="predicted"/>
<dbReference type="AlphaFoldDB" id="B3DZX5"/>
<organism evidence="2 3">
    <name type="scientific">Methylacidiphilum infernorum (isolate V4)</name>
    <name type="common">Methylokorus infernorum (strain V4)</name>
    <dbReference type="NCBI Taxonomy" id="481448"/>
    <lineage>
        <taxon>Bacteria</taxon>
        <taxon>Pseudomonadati</taxon>
        <taxon>Verrucomicrobiota</taxon>
        <taxon>Methylacidiphilae</taxon>
        <taxon>Methylacidiphilales</taxon>
        <taxon>Methylacidiphilaceae</taxon>
        <taxon>Methylacidiphilum (ex Ratnadevi et al. 2023)</taxon>
    </lineage>
</organism>
<protein>
    <submittedName>
        <fullName evidence="2">Uncharacterized protein</fullName>
    </submittedName>
</protein>
<evidence type="ECO:0000256" key="1">
    <source>
        <dbReference type="SAM" id="Coils"/>
    </source>
</evidence>
<feature type="coiled-coil region" evidence="1">
    <location>
        <begin position="35"/>
        <end position="62"/>
    </location>
</feature>
<reference evidence="2 3" key="1">
    <citation type="journal article" date="2008" name="Biol. Direct">
        <title>Complete genome sequence of the extremely acidophilic methanotroph isolate V4, Methylacidiphilum infernorum, a representative of the bacterial phylum Verrucomicrobia.</title>
        <authorList>
            <person name="Hou S."/>
            <person name="Makarova K.S."/>
            <person name="Saw J.H."/>
            <person name="Senin P."/>
            <person name="Ly B.V."/>
            <person name="Zhou Z."/>
            <person name="Ren Y."/>
            <person name="Wang J."/>
            <person name="Galperin M.Y."/>
            <person name="Omelchenko M.V."/>
            <person name="Wolf Y.I."/>
            <person name="Yutin N."/>
            <person name="Koonin E.V."/>
            <person name="Stott M.B."/>
            <person name="Mountain B.W."/>
            <person name="Crowe M.A."/>
            <person name="Smirnova A.V."/>
            <person name="Dunfield P.F."/>
            <person name="Feng L."/>
            <person name="Wang L."/>
            <person name="Alam M."/>
        </authorList>
    </citation>
    <scope>NUCLEOTIDE SEQUENCE [LARGE SCALE GENOMIC DNA]</scope>
    <source>
        <strain evidence="3">Isolate V4</strain>
    </source>
</reference>
<name>B3DZX5_METI4</name>
<dbReference type="HOGENOM" id="CLU_2880711_0_0_0"/>
<dbReference type="KEGG" id="min:Minf_0578"/>
<evidence type="ECO:0000313" key="2">
    <source>
        <dbReference type="EMBL" id="ACD82636.1"/>
    </source>
</evidence>
<dbReference type="Proteomes" id="UP000009149">
    <property type="component" value="Chromosome"/>
</dbReference>
<evidence type="ECO:0000313" key="3">
    <source>
        <dbReference type="Proteomes" id="UP000009149"/>
    </source>
</evidence>
<sequence>MNYLKWNGRRDLRTLYNLLNKLIYARDEQRLWTGLQELACSIDQLSQRLTQLESRMAEMEKRR</sequence>
<gene>
    <name evidence="2" type="ordered locus">Minf_0578</name>
</gene>
<dbReference type="EMBL" id="CP000975">
    <property type="protein sequence ID" value="ACD82636.1"/>
    <property type="molecule type" value="Genomic_DNA"/>
</dbReference>
<dbReference type="STRING" id="481448.Minf_0578"/>
<dbReference type="RefSeq" id="WP_012462918.1">
    <property type="nucleotide sequence ID" value="NC_010794.1"/>
</dbReference>
<keyword evidence="1" id="KW-0175">Coiled coil</keyword>
<accession>B3DZX5</accession>